<dbReference type="Proteomes" id="UP000019681">
    <property type="component" value="Unassembled WGS sequence"/>
</dbReference>
<dbReference type="EMBL" id="AZQP01000106">
    <property type="protein sequence ID" value="EYE87173.1"/>
    <property type="molecule type" value="Genomic_DNA"/>
</dbReference>
<comment type="caution">
    <text evidence="1">The sequence shown here is derived from an EMBL/GenBank/DDBJ whole genome shotgun (WGS) entry which is preliminary data.</text>
</comment>
<protein>
    <submittedName>
        <fullName evidence="1">Uncharacterized protein</fullName>
    </submittedName>
</protein>
<dbReference type="AlphaFoldDB" id="A0A017RQZ6"/>
<evidence type="ECO:0000313" key="2">
    <source>
        <dbReference type="Proteomes" id="UP000019681"/>
    </source>
</evidence>
<reference evidence="1 2" key="1">
    <citation type="journal article" date="2014" name="Genome Announc.">
        <title>Draft Genome Sequence of Fervidicella metallireducens Strain AeBT, an Iron-Reducing Thermoanaerobe from the Great Artesian Basin.</title>
        <authorList>
            <person name="Patel B.K."/>
        </authorList>
    </citation>
    <scope>NUCLEOTIDE SEQUENCE [LARGE SCALE GENOMIC DNA]</scope>
    <source>
        <strain evidence="1 2">AeB</strain>
    </source>
</reference>
<dbReference type="RefSeq" id="WP_201769307.1">
    <property type="nucleotide sequence ID" value="NZ_AZQP01000106.1"/>
</dbReference>
<organism evidence="1 2">
    <name type="scientific">Fervidicella metallireducens AeB</name>
    <dbReference type="NCBI Taxonomy" id="1403537"/>
    <lineage>
        <taxon>Bacteria</taxon>
        <taxon>Bacillati</taxon>
        <taxon>Bacillota</taxon>
        <taxon>Clostridia</taxon>
        <taxon>Eubacteriales</taxon>
        <taxon>Clostridiaceae</taxon>
        <taxon>Fervidicella</taxon>
    </lineage>
</organism>
<sequence>MLQDNMIINLEGKELIVEHLYTVEDYFTFRIRVKSGDFSGTSNFCISKEALLSIFEKLTKMHKELKGCCEINDSDSDAYITFDMDKFGHMSVYGQIAEAMKIIL</sequence>
<gene>
    <name evidence="1" type="ORF">Q428_14830</name>
</gene>
<name>A0A017RQZ6_9CLOT</name>
<accession>A0A017RQZ6</accession>
<evidence type="ECO:0000313" key="1">
    <source>
        <dbReference type="EMBL" id="EYE87173.1"/>
    </source>
</evidence>
<keyword evidence="2" id="KW-1185">Reference proteome</keyword>
<proteinExistence type="predicted"/>